<reference evidence="4" key="1">
    <citation type="journal article" date="2019" name="Int. J. Syst. Evol. Microbiol.">
        <title>The Global Catalogue of Microorganisms (GCM) 10K type strain sequencing project: providing services to taxonomists for standard genome sequencing and annotation.</title>
        <authorList>
            <consortium name="The Broad Institute Genomics Platform"/>
            <consortium name="The Broad Institute Genome Sequencing Center for Infectious Disease"/>
            <person name="Wu L."/>
            <person name="Ma J."/>
        </authorList>
    </citation>
    <scope>NUCLEOTIDE SEQUENCE [LARGE SCALE GENOMIC DNA]</scope>
    <source>
        <strain evidence="4">CGMCC 1.15342</strain>
    </source>
</reference>
<evidence type="ECO:0000313" key="3">
    <source>
        <dbReference type="EMBL" id="GGC42460.1"/>
    </source>
</evidence>
<dbReference type="Proteomes" id="UP000597338">
    <property type="component" value="Unassembled WGS sequence"/>
</dbReference>
<gene>
    <name evidence="3" type="ORF">GCM10011386_38370</name>
</gene>
<evidence type="ECO:0000259" key="2">
    <source>
        <dbReference type="Pfam" id="PF00582"/>
    </source>
</evidence>
<dbReference type="Gene3D" id="3.40.50.620">
    <property type="entry name" value="HUPs"/>
    <property type="match status" value="2"/>
</dbReference>
<name>A0ABQ1ML77_9SPHI</name>
<dbReference type="PANTHER" id="PTHR46268:SF6">
    <property type="entry name" value="UNIVERSAL STRESS PROTEIN UP12"/>
    <property type="match status" value="1"/>
</dbReference>
<dbReference type="InterPro" id="IPR006016">
    <property type="entry name" value="UspA"/>
</dbReference>
<accession>A0ABQ1ML77</accession>
<evidence type="ECO:0000313" key="4">
    <source>
        <dbReference type="Proteomes" id="UP000597338"/>
    </source>
</evidence>
<sequence>MRSMEKVILVPTDFSPNAVKAAQYALKLSETMVCKVYLLHAYMAFHSAFQSELANRTDEQRAEAGAQKGMSGFLEALGLDKDSPQISTGIVKADLTDAVERFIAENKNVLIIMGTHGASGVKMGLLGSNTYDVAKVASVPILIMPLNAVDIKPEKVTFFTDYQEADNETLKWLVTLFGDLIWKCTLVHIHEESTPPTEEDRQKLEAWKERLGSMASPVQLDSELVHGRESIALVDEILGRHNASLTVLTLVGGRSFFEKLMHKSLAKAIIHQPKTPVLLLRDEIR</sequence>
<protein>
    <recommendedName>
        <fullName evidence="2">UspA domain-containing protein</fullName>
    </recommendedName>
</protein>
<comment type="similarity">
    <text evidence="1">Belongs to the universal stress protein A family.</text>
</comment>
<comment type="caution">
    <text evidence="3">The sequence shown here is derived from an EMBL/GenBank/DDBJ whole genome shotgun (WGS) entry which is preliminary data.</text>
</comment>
<keyword evidence="4" id="KW-1185">Reference proteome</keyword>
<dbReference type="SUPFAM" id="SSF52402">
    <property type="entry name" value="Adenine nucleotide alpha hydrolases-like"/>
    <property type="match status" value="2"/>
</dbReference>
<dbReference type="PRINTS" id="PR01438">
    <property type="entry name" value="UNVRSLSTRESS"/>
</dbReference>
<dbReference type="InterPro" id="IPR006015">
    <property type="entry name" value="Universal_stress_UspA"/>
</dbReference>
<dbReference type="Pfam" id="PF00582">
    <property type="entry name" value="Usp"/>
    <property type="match status" value="1"/>
</dbReference>
<dbReference type="InterPro" id="IPR014729">
    <property type="entry name" value="Rossmann-like_a/b/a_fold"/>
</dbReference>
<dbReference type="EMBL" id="BMIK01000018">
    <property type="protein sequence ID" value="GGC42460.1"/>
    <property type="molecule type" value="Genomic_DNA"/>
</dbReference>
<dbReference type="PANTHER" id="PTHR46268">
    <property type="entry name" value="STRESS RESPONSE PROTEIN NHAX"/>
    <property type="match status" value="1"/>
</dbReference>
<feature type="domain" description="UspA" evidence="2">
    <location>
        <begin position="6"/>
        <end position="144"/>
    </location>
</feature>
<dbReference type="CDD" id="cd00293">
    <property type="entry name" value="USP-like"/>
    <property type="match status" value="1"/>
</dbReference>
<organism evidence="3 4">
    <name type="scientific">Parapedobacter defluvii</name>
    <dbReference type="NCBI Taxonomy" id="2045106"/>
    <lineage>
        <taxon>Bacteria</taxon>
        <taxon>Pseudomonadati</taxon>
        <taxon>Bacteroidota</taxon>
        <taxon>Sphingobacteriia</taxon>
        <taxon>Sphingobacteriales</taxon>
        <taxon>Sphingobacteriaceae</taxon>
        <taxon>Parapedobacter</taxon>
    </lineage>
</organism>
<proteinExistence type="inferred from homology"/>
<evidence type="ECO:0000256" key="1">
    <source>
        <dbReference type="ARBA" id="ARBA00008791"/>
    </source>
</evidence>